<proteinExistence type="predicted"/>
<dbReference type="CDD" id="cd03046">
    <property type="entry name" value="GST_N_GTT1_like"/>
    <property type="match status" value="1"/>
</dbReference>
<name>A0A1I0IIH2_9GAMM</name>
<reference evidence="4" key="1">
    <citation type="submission" date="2016-10" db="EMBL/GenBank/DDBJ databases">
        <authorList>
            <person name="Varghese N."/>
            <person name="Submissions S."/>
        </authorList>
    </citation>
    <scope>NUCLEOTIDE SEQUENCE [LARGE SCALE GENOMIC DNA]</scope>
    <source>
        <strain evidence="4">CGMCC 1.6489</strain>
    </source>
</reference>
<dbReference type="PROSITE" id="PS50405">
    <property type="entry name" value="GST_CTER"/>
    <property type="match status" value="1"/>
</dbReference>
<dbReference type="Pfam" id="PF14497">
    <property type="entry name" value="GST_C_3"/>
    <property type="match status" value="1"/>
</dbReference>
<dbReference type="InterPro" id="IPR040079">
    <property type="entry name" value="Glutathione_S-Trfase"/>
</dbReference>
<dbReference type="PROSITE" id="PS50404">
    <property type="entry name" value="GST_NTER"/>
    <property type="match status" value="1"/>
</dbReference>
<dbReference type="SUPFAM" id="SSF52833">
    <property type="entry name" value="Thioredoxin-like"/>
    <property type="match status" value="1"/>
</dbReference>
<dbReference type="Pfam" id="PF13409">
    <property type="entry name" value="GST_N_2"/>
    <property type="match status" value="1"/>
</dbReference>
<organism evidence="3 4">
    <name type="scientific">Marinobacter segnicrescens</name>
    <dbReference type="NCBI Taxonomy" id="430453"/>
    <lineage>
        <taxon>Bacteria</taxon>
        <taxon>Pseudomonadati</taxon>
        <taxon>Pseudomonadota</taxon>
        <taxon>Gammaproteobacteria</taxon>
        <taxon>Pseudomonadales</taxon>
        <taxon>Marinobacteraceae</taxon>
        <taxon>Marinobacter</taxon>
    </lineage>
</organism>
<dbReference type="PANTHER" id="PTHR44051">
    <property type="entry name" value="GLUTATHIONE S-TRANSFERASE-RELATED"/>
    <property type="match status" value="1"/>
</dbReference>
<evidence type="ECO:0000313" key="4">
    <source>
        <dbReference type="Proteomes" id="UP000198762"/>
    </source>
</evidence>
<dbReference type="SFLD" id="SFLDS00019">
    <property type="entry name" value="Glutathione_Transferase_(cytos"/>
    <property type="match status" value="1"/>
</dbReference>
<keyword evidence="3" id="KW-0808">Transferase</keyword>
<dbReference type="Gene3D" id="1.20.1050.10">
    <property type="match status" value="1"/>
</dbReference>
<evidence type="ECO:0000259" key="1">
    <source>
        <dbReference type="PROSITE" id="PS50404"/>
    </source>
</evidence>
<protein>
    <submittedName>
        <fullName evidence="3">Glutathione S-transferase</fullName>
    </submittedName>
</protein>
<dbReference type="SUPFAM" id="SSF47616">
    <property type="entry name" value="GST C-terminal domain-like"/>
    <property type="match status" value="1"/>
</dbReference>
<dbReference type="InterPro" id="IPR036249">
    <property type="entry name" value="Thioredoxin-like_sf"/>
</dbReference>
<dbReference type="InterPro" id="IPR036282">
    <property type="entry name" value="Glutathione-S-Trfase_C_sf"/>
</dbReference>
<dbReference type="InterPro" id="IPR010987">
    <property type="entry name" value="Glutathione-S-Trfase_C-like"/>
</dbReference>
<evidence type="ECO:0000313" key="3">
    <source>
        <dbReference type="EMBL" id="SET96825.1"/>
    </source>
</evidence>
<dbReference type="PANTHER" id="PTHR44051:SF21">
    <property type="entry name" value="GLUTATHIONE S-TRANSFERASE FAMILY PROTEIN"/>
    <property type="match status" value="1"/>
</dbReference>
<dbReference type="RefSeq" id="WP_091855318.1">
    <property type="nucleotide sequence ID" value="NZ_FOHZ01000084.1"/>
</dbReference>
<dbReference type="EMBL" id="FOHZ01000084">
    <property type="protein sequence ID" value="SET96825.1"/>
    <property type="molecule type" value="Genomic_DNA"/>
</dbReference>
<keyword evidence="4" id="KW-1185">Reference proteome</keyword>
<dbReference type="Gene3D" id="3.40.30.10">
    <property type="entry name" value="Glutaredoxin"/>
    <property type="match status" value="1"/>
</dbReference>
<dbReference type="InterPro" id="IPR004046">
    <property type="entry name" value="GST_C"/>
</dbReference>
<dbReference type="GO" id="GO:0016740">
    <property type="term" value="F:transferase activity"/>
    <property type="evidence" value="ECO:0007669"/>
    <property type="project" value="UniProtKB-KW"/>
</dbReference>
<accession>A0A1I0IIH2</accession>
<feature type="domain" description="GST C-terminal" evidence="2">
    <location>
        <begin position="85"/>
        <end position="211"/>
    </location>
</feature>
<gene>
    <name evidence="3" type="ORF">SAMN04487962_1841</name>
</gene>
<feature type="domain" description="GST N-terminal" evidence="1">
    <location>
        <begin position="1"/>
        <end position="79"/>
    </location>
</feature>
<dbReference type="InterPro" id="IPR004045">
    <property type="entry name" value="Glutathione_S-Trfase_N"/>
</dbReference>
<dbReference type="STRING" id="430453.SAMN04487962_1841"/>
<evidence type="ECO:0000259" key="2">
    <source>
        <dbReference type="PROSITE" id="PS50405"/>
    </source>
</evidence>
<dbReference type="OrthoDB" id="5740960at2"/>
<dbReference type="SFLD" id="SFLDG01150">
    <property type="entry name" value="Main.1:_Beta-like"/>
    <property type="match status" value="1"/>
</dbReference>
<dbReference type="AlphaFoldDB" id="A0A1I0IIH2"/>
<sequence length="214" mass="24637">MIKLYHCMSARSFRALWALEELGLDYELMMLPFPPRMFKKEYLGINPLGTIPAFFDGDTFMTESSAIAQYLAERYGQGKLNIPVDDPRYGAYLNWLHFGEATLTFPQTLVLRYTRLEPEERRVPQVAEDYKKWFLGRLRGVEASLEKTSPWILGDTFTTADISVAYALMLAENLNMENEFGPNTLAYWQRVQHRDAFKRALESQQEAATAQGIS</sequence>
<dbReference type="Proteomes" id="UP000198762">
    <property type="component" value="Unassembled WGS sequence"/>
</dbReference>
<dbReference type="SFLD" id="SFLDG00358">
    <property type="entry name" value="Main_(cytGST)"/>
    <property type="match status" value="1"/>
</dbReference>